<dbReference type="STRING" id="1276257.SSABA_v1c03390"/>
<dbReference type="InterPro" id="IPR000836">
    <property type="entry name" value="PRTase_dom"/>
</dbReference>
<dbReference type="NCBIfam" id="NF002636">
    <property type="entry name" value="PRK02304.1-5"/>
    <property type="match status" value="1"/>
</dbReference>
<evidence type="ECO:0000256" key="2">
    <source>
        <dbReference type="ARBA" id="ARBA00003968"/>
    </source>
</evidence>
<dbReference type="OrthoDB" id="9803963at2"/>
<dbReference type="EC" id="2.4.2.7" evidence="7 12"/>
<protein>
    <recommendedName>
        <fullName evidence="7 12">Adenine phosphoribosyltransferase</fullName>
        <shortName evidence="12">APRT</shortName>
        <ecNumber evidence="7 12">2.4.2.7</ecNumber>
    </recommendedName>
</protein>
<dbReference type="GO" id="GO:0006168">
    <property type="term" value="P:adenine salvage"/>
    <property type="evidence" value="ECO:0007669"/>
    <property type="project" value="InterPro"/>
</dbReference>
<dbReference type="eggNOG" id="COG0503">
    <property type="taxonomic scope" value="Bacteria"/>
</dbReference>
<sequence length="170" mass="18907">MNLKNYITDVNDFPKPGVIFKDITPLLNDANAFKFAIQAMAQKILESEIDVIVAPEARGFLFAAPIAFATNKRLVLIRKPGKLPRKTVQTNYSLEYGAGELQIHEGDLKPKDRVAIIDDVLATGGTTEGIIKLIESQGAEVKKILFLADLKFLHSADIFKNYNLESLLEY</sequence>
<dbReference type="AlphaFoldDB" id="W6A9F0"/>
<evidence type="ECO:0000256" key="10">
    <source>
        <dbReference type="ARBA" id="ARBA00022679"/>
    </source>
</evidence>
<dbReference type="PANTHER" id="PTHR32315:SF3">
    <property type="entry name" value="ADENINE PHOSPHORIBOSYLTRANSFERASE"/>
    <property type="match status" value="1"/>
</dbReference>
<dbReference type="EMBL" id="CP006934">
    <property type="protein sequence ID" value="AHI53748.1"/>
    <property type="molecule type" value="Genomic_DNA"/>
</dbReference>
<proteinExistence type="inferred from homology"/>
<evidence type="ECO:0000313" key="14">
    <source>
        <dbReference type="EMBL" id="AHI53748.1"/>
    </source>
</evidence>
<dbReference type="GO" id="GO:0006166">
    <property type="term" value="P:purine ribonucleoside salvage"/>
    <property type="evidence" value="ECO:0007669"/>
    <property type="project" value="UniProtKB-UniRule"/>
</dbReference>
<evidence type="ECO:0000256" key="5">
    <source>
        <dbReference type="ARBA" id="ARBA00008391"/>
    </source>
</evidence>
<evidence type="ECO:0000256" key="7">
    <source>
        <dbReference type="ARBA" id="ARBA00011893"/>
    </source>
</evidence>
<evidence type="ECO:0000256" key="4">
    <source>
        <dbReference type="ARBA" id="ARBA00004659"/>
    </source>
</evidence>
<dbReference type="GO" id="GO:0016208">
    <property type="term" value="F:AMP binding"/>
    <property type="evidence" value="ECO:0007669"/>
    <property type="project" value="TreeGrafter"/>
</dbReference>
<comment type="catalytic activity">
    <reaction evidence="1 12">
        <text>AMP + diphosphate = 5-phospho-alpha-D-ribose 1-diphosphate + adenine</text>
        <dbReference type="Rhea" id="RHEA:16609"/>
        <dbReference type="ChEBI" id="CHEBI:16708"/>
        <dbReference type="ChEBI" id="CHEBI:33019"/>
        <dbReference type="ChEBI" id="CHEBI:58017"/>
        <dbReference type="ChEBI" id="CHEBI:456215"/>
        <dbReference type="EC" id="2.4.2.7"/>
    </reaction>
</comment>
<dbReference type="InterPro" id="IPR029057">
    <property type="entry name" value="PRTase-like"/>
</dbReference>
<comment type="function">
    <text evidence="2 12">Catalyzes a salvage reaction resulting in the formation of AMP, that is energically less costly than de novo synthesis.</text>
</comment>
<evidence type="ECO:0000256" key="1">
    <source>
        <dbReference type="ARBA" id="ARBA00000868"/>
    </source>
</evidence>
<evidence type="ECO:0000256" key="9">
    <source>
        <dbReference type="ARBA" id="ARBA00022676"/>
    </source>
</evidence>
<dbReference type="Pfam" id="PF00156">
    <property type="entry name" value="Pribosyltran"/>
    <property type="match status" value="1"/>
</dbReference>
<evidence type="ECO:0000313" key="15">
    <source>
        <dbReference type="Proteomes" id="UP000019265"/>
    </source>
</evidence>
<keyword evidence="15" id="KW-1185">Reference proteome</keyword>
<comment type="pathway">
    <text evidence="4 12">Purine metabolism; AMP biosynthesis via salvage pathway; AMP from adenine: step 1/1.</text>
</comment>
<dbReference type="Gene3D" id="3.40.50.2020">
    <property type="match status" value="1"/>
</dbReference>
<organism evidence="14 15">
    <name type="scientific">Spiroplasma sabaudiense Ar-1343</name>
    <dbReference type="NCBI Taxonomy" id="1276257"/>
    <lineage>
        <taxon>Bacteria</taxon>
        <taxon>Bacillati</taxon>
        <taxon>Mycoplasmatota</taxon>
        <taxon>Mollicutes</taxon>
        <taxon>Entomoplasmatales</taxon>
        <taxon>Spiroplasmataceae</taxon>
        <taxon>Spiroplasma</taxon>
    </lineage>
</organism>
<comment type="similarity">
    <text evidence="5 12">Belongs to the purine/pyrimidine phosphoribosyltransferase family.</text>
</comment>
<dbReference type="HAMAP" id="MF_00004">
    <property type="entry name" value="Aden_phosphoribosyltr"/>
    <property type="match status" value="1"/>
</dbReference>
<dbReference type="GO" id="GO:0003999">
    <property type="term" value="F:adenine phosphoribosyltransferase activity"/>
    <property type="evidence" value="ECO:0007669"/>
    <property type="project" value="UniProtKB-UniRule"/>
</dbReference>
<evidence type="ECO:0000256" key="8">
    <source>
        <dbReference type="ARBA" id="ARBA00022490"/>
    </source>
</evidence>
<dbReference type="HOGENOM" id="CLU_063339_3_0_14"/>
<name>W6A9F0_9MOLU</name>
<dbReference type="InterPro" id="IPR005764">
    <property type="entry name" value="Ade_phspho_trans"/>
</dbReference>
<dbReference type="Proteomes" id="UP000019265">
    <property type="component" value="Chromosome"/>
</dbReference>
<gene>
    <name evidence="12 14" type="primary">apt</name>
    <name evidence="14" type="ORF">SSABA_v1c03390</name>
</gene>
<accession>W6A9F0</accession>
<dbReference type="GO" id="GO:0044209">
    <property type="term" value="P:AMP salvage"/>
    <property type="evidence" value="ECO:0007669"/>
    <property type="project" value="UniProtKB-UniRule"/>
</dbReference>
<evidence type="ECO:0000256" key="3">
    <source>
        <dbReference type="ARBA" id="ARBA00004496"/>
    </source>
</evidence>
<comment type="subcellular location">
    <subcellularLocation>
        <location evidence="3 12">Cytoplasm</location>
    </subcellularLocation>
</comment>
<keyword evidence="10 12" id="KW-0808">Transferase</keyword>
<evidence type="ECO:0000256" key="6">
    <source>
        <dbReference type="ARBA" id="ARBA00011738"/>
    </source>
</evidence>
<dbReference type="PATRIC" id="fig|1276257.3.peg.346"/>
<dbReference type="NCBIfam" id="TIGR01090">
    <property type="entry name" value="apt"/>
    <property type="match status" value="1"/>
</dbReference>
<feature type="domain" description="Phosphoribosyltransferase" evidence="13">
    <location>
        <begin position="27"/>
        <end position="146"/>
    </location>
</feature>
<dbReference type="SUPFAM" id="SSF53271">
    <property type="entry name" value="PRTase-like"/>
    <property type="match status" value="1"/>
</dbReference>
<dbReference type="GO" id="GO:0005737">
    <property type="term" value="C:cytoplasm"/>
    <property type="evidence" value="ECO:0007669"/>
    <property type="project" value="UniProtKB-SubCell"/>
</dbReference>
<evidence type="ECO:0000259" key="13">
    <source>
        <dbReference type="Pfam" id="PF00156"/>
    </source>
</evidence>
<dbReference type="InterPro" id="IPR050054">
    <property type="entry name" value="UPRTase/APRTase"/>
</dbReference>
<evidence type="ECO:0000256" key="12">
    <source>
        <dbReference type="HAMAP-Rule" id="MF_00004"/>
    </source>
</evidence>
<evidence type="ECO:0000256" key="11">
    <source>
        <dbReference type="ARBA" id="ARBA00022726"/>
    </source>
</evidence>
<dbReference type="FunFam" id="3.40.50.2020:FF:000004">
    <property type="entry name" value="Adenine phosphoribosyltransferase"/>
    <property type="match status" value="1"/>
</dbReference>
<dbReference type="KEGG" id="ssab:SSABA_v1c03390"/>
<keyword evidence="11 12" id="KW-0660">Purine salvage</keyword>
<keyword evidence="9 12" id="KW-0328">Glycosyltransferase</keyword>
<comment type="subunit">
    <text evidence="6 12">Homodimer.</text>
</comment>
<reference evidence="14 15" key="1">
    <citation type="journal article" date="2014" name="Genome Biol. Evol.">
        <title>Molecular evolution of the substrate utilization strategies and putative virulence factors in mosquito-associated Spiroplasma species.</title>
        <authorList>
            <person name="Chang T.H."/>
            <person name="Lo W.S."/>
            <person name="Ku C."/>
            <person name="Chen L.L."/>
            <person name="Kuo C.H."/>
        </authorList>
    </citation>
    <scope>NUCLEOTIDE SEQUENCE [LARGE SCALE GENOMIC DNA]</scope>
    <source>
        <strain evidence="14">Ar-1343</strain>
    </source>
</reference>
<keyword evidence="8 12" id="KW-0963">Cytoplasm</keyword>
<dbReference type="RefSeq" id="WP_025250884.1">
    <property type="nucleotide sequence ID" value="NZ_CP006934.1"/>
</dbReference>
<dbReference type="GO" id="GO:0002055">
    <property type="term" value="F:adenine binding"/>
    <property type="evidence" value="ECO:0007669"/>
    <property type="project" value="TreeGrafter"/>
</dbReference>
<dbReference type="UniPathway" id="UPA00588">
    <property type="reaction ID" value="UER00646"/>
</dbReference>
<dbReference type="CDD" id="cd06223">
    <property type="entry name" value="PRTases_typeI"/>
    <property type="match status" value="1"/>
</dbReference>
<dbReference type="PANTHER" id="PTHR32315">
    <property type="entry name" value="ADENINE PHOSPHORIBOSYLTRANSFERASE"/>
    <property type="match status" value="1"/>
</dbReference>